<comment type="caution">
    <text evidence="2">The sequence shown here is derived from an EMBL/GenBank/DDBJ whole genome shotgun (WGS) entry which is preliminary data.</text>
</comment>
<dbReference type="Gene3D" id="2.30.320.10">
    <property type="entry name" value="YwqG-like"/>
    <property type="match status" value="1"/>
</dbReference>
<evidence type="ECO:0000313" key="2">
    <source>
        <dbReference type="EMBL" id="TNM33342.1"/>
    </source>
</evidence>
<keyword evidence="3" id="KW-1185">Reference proteome</keyword>
<feature type="compositionally biased region" description="Acidic residues" evidence="1">
    <location>
        <begin position="151"/>
        <end position="160"/>
    </location>
</feature>
<dbReference type="SUPFAM" id="SSF103032">
    <property type="entry name" value="Hypothetical protein YwqG"/>
    <property type="match status" value="1"/>
</dbReference>
<gene>
    <name evidence="2" type="ORF">FH715_02955</name>
</gene>
<evidence type="ECO:0000256" key="1">
    <source>
        <dbReference type="SAM" id="MobiDB-lite"/>
    </source>
</evidence>
<evidence type="ECO:0000313" key="3">
    <source>
        <dbReference type="Proteomes" id="UP000311713"/>
    </source>
</evidence>
<dbReference type="OrthoDB" id="4775619at2"/>
<dbReference type="InterPro" id="IPR015315">
    <property type="entry name" value="DUF1963"/>
</dbReference>
<dbReference type="EMBL" id="VDGT01000002">
    <property type="protein sequence ID" value="TNM33342.1"/>
    <property type="molecule type" value="Genomic_DNA"/>
</dbReference>
<protein>
    <submittedName>
        <fullName evidence="2">DUF1963 domain-containing protein</fullName>
    </submittedName>
</protein>
<accession>A0A5C4VC16</accession>
<reference evidence="2 3" key="1">
    <citation type="submission" date="2019-06" db="EMBL/GenBank/DDBJ databases">
        <title>Draft genome of Streptomyces sedi sp. JCM16909.</title>
        <authorList>
            <person name="Klykleung N."/>
            <person name="Tanasupawat S."/>
            <person name="Kudo T."/>
            <person name="Yuki M."/>
            <person name="Ohkuma M."/>
        </authorList>
    </citation>
    <scope>NUCLEOTIDE SEQUENCE [LARGE SCALE GENOMIC DNA]</scope>
    <source>
        <strain evidence="2 3">JCM 16909</strain>
    </source>
</reference>
<feature type="region of interest" description="Disordered" evidence="1">
    <location>
        <begin position="141"/>
        <end position="160"/>
    </location>
</feature>
<name>A0A5C4VC16_9ACTN</name>
<proteinExistence type="predicted"/>
<dbReference type="Pfam" id="PF09234">
    <property type="entry name" value="DUF1963"/>
    <property type="match status" value="1"/>
</dbReference>
<dbReference type="InterPro" id="IPR035948">
    <property type="entry name" value="YwqG-like_sf"/>
</dbReference>
<dbReference type="Proteomes" id="UP000311713">
    <property type="component" value="Unassembled WGS sequence"/>
</dbReference>
<sequence length="325" mass="36450">MDTRDQFRSLAAQRGFTAEEIEGWLREARVHTELSSGPPEGAIPGPGIVAGRVGGLPRLPVGSEWPRGCAPYYETPLTSGGRLIREAADRAWPIPFFCSVDCAALPSETDLPFPAGGTLLFFVEQDYLDPIGRVVYVPEGVETVEQSPPEPEPEPEPEDDEDMVILPEQDLYAFVTYSWPPWLLSSPEDGTDLEPEEKAFHARVPRAGEISGVAAEIWREPPFGWTTVKLGSHHYAPQGYPEHKIAEEQIREEYRAASREDALQDEEAIRELARERGEQLALAKEWVTLGVFEIPDNESFYASFLIHRDDLAACRFDDVRFFVEH</sequence>
<dbReference type="AlphaFoldDB" id="A0A5C4VC16"/>
<dbReference type="RefSeq" id="WP_139640440.1">
    <property type="nucleotide sequence ID" value="NZ_BAAAZS010000139.1"/>
</dbReference>
<organism evidence="2 3">
    <name type="scientific">Streptomyces sedi</name>
    <dbReference type="NCBI Taxonomy" id="555059"/>
    <lineage>
        <taxon>Bacteria</taxon>
        <taxon>Bacillati</taxon>
        <taxon>Actinomycetota</taxon>
        <taxon>Actinomycetes</taxon>
        <taxon>Kitasatosporales</taxon>
        <taxon>Streptomycetaceae</taxon>
        <taxon>Streptomyces</taxon>
    </lineage>
</organism>